<dbReference type="Gene3D" id="3.40.50.720">
    <property type="entry name" value="NAD(P)-binding Rossmann-like Domain"/>
    <property type="match status" value="1"/>
</dbReference>
<comment type="caution">
    <text evidence="5">The sequence shown here is derived from an EMBL/GenBank/DDBJ whole genome shotgun (WGS) entry which is preliminary data.</text>
</comment>
<dbReference type="AlphaFoldDB" id="A0AAD4GU91"/>
<gene>
    <name evidence="5" type="ORF">FE257_008807</name>
</gene>
<dbReference type="Pfam" id="PF00106">
    <property type="entry name" value="adh_short"/>
    <property type="match status" value="1"/>
</dbReference>
<dbReference type="PROSITE" id="PS00061">
    <property type="entry name" value="ADH_SHORT"/>
    <property type="match status" value="1"/>
</dbReference>
<dbReference type="InterPro" id="IPR036291">
    <property type="entry name" value="NAD(P)-bd_dom_sf"/>
</dbReference>
<dbReference type="FunFam" id="3.40.50.720:FF:000084">
    <property type="entry name" value="Short-chain dehydrogenase reductase"/>
    <property type="match status" value="1"/>
</dbReference>
<dbReference type="InterPro" id="IPR002347">
    <property type="entry name" value="SDR_fam"/>
</dbReference>
<organism evidence="5 6">
    <name type="scientific">Aspergillus nanangensis</name>
    <dbReference type="NCBI Taxonomy" id="2582783"/>
    <lineage>
        <taxon>Eukaryota</taxon>
        <taxon>Fungi</taxon>
        <taxon>Dikarya</taxon>
        <taxon>Ascomycota</taxon>
        <taxon>Pezizomycotina</taxon>
        <taxon>Eurotiomycetes</taxon>
        <taxon>Eurotiomycetidae</taxon>
        <taxon>Eurotiales</taxon>
        <taxon>Aspergillaceae</taxon>
        <taxon>Aspergillus</taxon>
        <taxon>Aspergillus subgen. Circumdati</taxon>
    </lineage>
</organism>
<dbReference type="PANTHER" id="PTHR24321">
    <property type="entry name" value="DEHYDROGENASES, SHORT CHAIN"/>
    <property type="match status" value="1"/>
</dbReference>
<evidence type="ECO:0000256" key="4">
    <source>
        <dbReference type="RuleBase" id="RU000363"/>
    </source>
</evidence>
<dbReference type="CDD" id="cd05233">
    <property type="entry name" value="SDR_c"/>
    <property type="match status" value="1"/>
</dbReference>
<keyword evidence="6" id="KW-1185">Reference proteome</keyword>
<keyword evidence="2" id="KW-0521">NADP</keyword>
<protein>
    <submittedName>
        <fullName evidence="5">Uncharacterized protein</fullName>
    </submittedName>
</protein>
<dbReference type="SUPFAM" id="SSF51735">
    <property type="entry name" value="NAD(P)-binding Rossmann-fold domains"/>
    <property type="match status" value="1"/>
</dbReference>
<dbReference type="InterPro" id="IPR020904">
    <property type="entry name" value="Sc_DH/Rdtase_CS"/>
</dbReference>
<evidence type="ECO:0000313" key="5">
    <source>
        <dbReference type="EMBL" id="KAF9888238.1"/>
    </source>
</evidence>
<accession>A0AAD4GU91</accession>
<evidence type="ECO:0000313" key="6">
    <source>
        <dbReference type="Proteomes" id="UP001194746"/>
    </source>
</evidence>
<dbReference type="EMBL" id="VCAU01000049">
    <property type="protein sequence ID" value="KAF9888238.1"/>
    <property type="molecule type" value="Genomic_DNA"/>
</dbReference>
<reference evidence="5" key="1">
    <citation type="journal article" date="2019" name="Beilstein J. Org. Chem.">
        <title>Nanangenines: drimane sesquiterpenoids as the dominant metabolite cohort of a novel Australian fungus, Aspergillus nanangensis.</title>
        <authorList>
            <person name="Lacey H.J."/>
            <person name="Gilchrist C.L.M."/>
            <person name="Crombie A."/>
            <person name="Kalaitzis J.A."/>
            <person name="Vuong D."/>
            <person name="Rutledge P.J."/>
            <person name="Turner P."/>
            <person name="Pitt J.I."/>
            <person name="Lacey E."/>
            <person name="Chooi Y.H."/>
            <person name="Piggott A.M."/>
        </authorList>
    </citation>
    <scope>NUCLEOTIDE SEQUENCE</scope>
    <source>
        <strain evidence="5">MST-FP2251</strain>
    </source>
</reference>
<dbReference type="GO" id="GO:0044550">
    <property type="term" value="P:secondary metabolite biosynthetic process"/>
    <property type="evidence" value="ECO:0007669"/>
    <property type="project" value="UniProtKB-ARBA"/>
</dbReference>
<evidence type="ECO:0000256" key="3">
    <source>
        <dbReference type="ARBA" id="ARBA00023002"/>
    </source>
</evidence>
<evidence type="ECO:0000256" key="1">
    <source>
        <dbReference type="ARBA" id="ARBA00006484"/>
    </source>
</evidence>
<name>A0AAD4GU91_ASPNN</name>
<comment type="similarity">
    <text evidence="1 4">Belongs to the short-chain dehydrogenases/reductases (SDR) family.</text>
</comment>
<dbReference type="PANTHER" id="PTHR24321:SF8">
    <property type="entry name" value="ESTRADIOL 17-BETA-DEHYDROGENASE 8-RELATED"/>
    <property type="match status" value="1"/>
</dbReference>
<proteinExistence type="inferred from homology"/>
<dbReference type="PRINTS" id="PR00080">
    <property type="entry name" value="SDRFAMILY"/>
</dbReference>
<dbReference type="PRINTS" id="PR00081">
    <property type="entry name" value="GDHRDH"/>
</dbReference>
<evidence type="ECO:0000256" key="2">
    <source>
        <dbReference type="ARBA" id="ARBA00022857"/>
    </source>
</evidence>
<keyword evidence="3" id="KW-0560">Oxidoreductase</keyword>
<sequence>MFSLTNKVSIITGASSGIGLAAAELFLKLGASVYGVDISPVASRLERHERFRFQQLDLRQRSSPPAVVEDCQQAFGKRIDVLLNVAGVMDTFASVDSMDPTVWERVLAINLTVPALLSGQVVNVFKEQPSGGSIVNVASVAGIRGGVSGAAYTASKHGLVGLTKNIAWRFNRERIRCNAICPGGFATGITNSLDMSKIDPAAWETLAPIQALHAPDKTLESMAQPEEAANLMAFLASDAAKEINGAVIPIDRAWSTI</sequence>
<dbReference type="Proteomes" id="UP001194746">
    <property type="component" value="Unassembled WGS sequence"/>
</dbReference>
<reference evidence="5" key="2">
    <citation type="submission" date="2020-02" db="EMBL/GenBank/DDBJ databases">
        <authorList>
            <person name="Gilchrist C.L.M."/>
            <person name="Chooi Y.-H."/>
        </authorList>
    </citation>
    <scope>NUCLEOTIDE SEQUENCE</scope>
    <source>
        <strain evidence="5">MST-FP2251</strain>
    </source>
</reference>
<dbReference type="GO" id="GO:0016491">
    <property type="term" value="F:oxidoreductase activity"/>
    <property type="evidence" value="ECO:0007669"/>
    <property type="project" value="UniProtKB-KW"/>
</dbReference>